<reference evidence="9" key="1">
    <citation type="submission" date="2020-11" db="EMBL/GenBank/DDBJ databases">
        <authorList>
            <person name="Tran Van P."/>
        </authorList>
    </citation>
    <scope>NUCLEOTIDE SEQUENCE</scope>
</reference>
<dbReference type="Pfam" id="PF12832">
    <property type="entry name" value="MFS_1_like"/>
    <property type="match status" value="1"/>
</dbReference>
<dbReference type="EMBL" id="CAJPEV010012618">
    <property type="protein sequence ID" value="CAG0906534.1"/>
    <property type="molecule type" value="Genomic_DNA"/>
</dbReference>
<feature type="transmembrane region" description="Helical" evidence="7">
    <location>
        <begin position="94"/>
        <end position="112"/>
    </location>
</feature>
<dbReference type="PANTHER" id="PTHR16172:SF2">
    <property type="entry name" value="MAJOR FACILITATOR SUPERFAMILY DOMAIN-CONTAINING PROTEIN 6"/>
    <property type="match status" value="1"/>
</dbReference>
<organism evidence="9">
    <name type="scientific">Darwinula stevensoni</name>
    <dbReference type="NCBI Taxonomy" id="69355"/>
    <lineage>
        <taxon>Eukaryota</taxon>
        <taxon>Metazoa</taxon>
        <taxon>Ecdysozoa</taxon>
        <taxon>Arthropoda</taxon>
        <taxon>Crustacea</taxon>
        <taxon>Oligostraca</taxon>
        <taxon>Ostracoda</taxon>
        <taxon>Podocopa</taxon>
        <taxon>Podocopida</taxon>
        <taxon>Darwinulocopina</taxon>
        <taxon>Darwinuloidea</taxon>
        <taxon>Darwinulidae</taxon>
        <taxon>Darwinula</taxon>
    </lineage>
</organism>
<dbReference type="InterPro" id="IPR036259">
    <property type="entry name" value="MFS_trans_sf"/>
</dbReference>
<accession>A0A7R9AIC9</accession>
<dbReference type="InterPro" id="IPR051717">
    <property type="entry name" value="MFS_MFSD6"/>
</dbReference>
<dbReference type="PANTHER" id="PTHR16172">
    <property type="entry name" value="MAJOR FACILITATOR SUPERFAMILY DOMAIN-CONTAINING PROTEIN 6-LIKE"/>
    <property type="match status" value="1"/>
</dbReference>
<evidence type="ECO:0000259" key="8">
    <source>
        <dbReference type="Pfam" id="PF12832"/>
    </source>
</evidence>
<evidence type="ECO:0000256" key="6">
    <source>
        <dbReference type="SAM" id="MobiDB-lite"/>
    </source>
</evidence>
<protein>
    <recommendedName>
        <fullName evidence="8">Major facilitator superfamily associated domain-containing protein</fullName>
    </recommendedName>
</protein>
<name>A0A7R9AIC9_9CRUS</name>
<evidence type="ECO:0000256" key="7">
    <source>
        <dbReference type="SAM" id="Phobius"/>
    </source>
</evidence>
<feature type="region of interest" description="Disordered" evidence="6">
    <location>
        <begin position="123"/>
        <end position="186"/>
    </location>
</feature>
<evidence type="ECO:0000256" key="5">
    <source>
        <dbReference type="ARBA" id="ARBA00023136"/>
    </source>
</evidence>
<evidence type="ECO:0000256" key="3">
    <source>
        <dbReference type="ARBA" id="ARBA00022692"/>
    </source>
</evidence>
<proteinExistence type="inferred from homology"/>
<comment type="subcellular location">
    <subcellularLocation>
        <location evidence="1">Membrane</location>
        <topology evidence="1">Multi-pass membrane protein</topology>
    </subcellularLocation>
</comment>
<dbReference type="GO" id="GO:0016020">
    <property type="term" value="C:membrane"/>
    <property type="evidence" value="ECO:0007669"/>
    <property type="project" value="UniProtKB-SubCell"/>
</dbReference>
<sequence length="186" mass="20515">VLCLGLLLNVVRFLYIGWLKSPWWVLPFEFLQGITHATVWAACCSYIAHNTPVDLRPSANGVLGCIHHGIGRACGAIIGGIFITYFGTPVVFRAYGFLCLLILAFFIFINFFKEGKWQTDLTEHEDPREVAEASHLAPHGVPTNPMPRALSSSKLNEVHDQGNFYQNPQQGSGMNLNPPNQAGYGA</sequence>
<evidence type="ECO:0000256" key="4">
    <source>
        <dbReference type="ARBA" id="ARBA00022989"/>
    </source>
</evidence>
<feature type="non-terminal residue" evidence="9">
    <location>
        <position position="1"/>
    </location>
</feature>
<dbReference type="SUPFAM" id="SSF103473">
    <property type="entry name" value="MFS general substrate transporter"/>
    <property type="match status" value="1"/>
</dbReference>
<dbReference type="AlphaFoldDB" id="A0A7R9AIC9"/>
<feature type="domain" description="Major facilitator superfamily associated" evidence="8">
    <location>
        <begin position="1"/>
        <end position="94"/>
    </location>
</feature>
<feature type="non-terminal residue" evidence="9">
    <location>
        <position position="186"/>
    </location>
</feature>
<keyword evidence="10" id="KW-1185">Reference proteome</keyword>
<evidence type="ECO:0000256" key="1">
    <source>
        <dbReference type="ARBA" id="ARBA00004141"/>
    </source>
</evidence>
<gene>
    <name evidence="9" type="ORF">DSTB1V02_LOCUS14525</name>
</gene>
<feature type="compositionally biased region" description="Basic and acidic residues" evidence="6">
    <location>
        <begin position="123"/>
        <end position="132"/>
    </location>
</feature>
<evidence type="ECO:0000313" key="10">
    <source>
        <dbReference type="Proteomes" id="UP000677054"/>
    </source>
</evidence>
<keyword evidence="3 7" id="KW-0812">Transmembrane</keyword>
<evidence type="ECO:0000313" key="9">
    <source>
        <dbReference type="EMBL" id="CAD7254779.1"/>
    </source>
</evidence>
<keyword evidence="4 7" id="KW-1133">Transmembrane helix</keyword>
<dbReference type="Gene3D" id="1.20.1250.20">
    <property type="entry name" value="MFS general substrate transporter like domains"/>
    <property type="match status" value="1"/>
</dbReference>
<dbReference type="OrthoDB" id="5989317at2759"/>
<comment type="similarity">
    <text evidence="2">Belongs to the major facilitator superfamily. MFSD6 family.</text>
</comment>
<keyword evidence="5 7" id="KW-0472">Membrane</keyword>
<evidence type="ECO:0000256" key="2">
    <source>
        <dbReference type="ARBA" id="ARBA00005241"/>
    </source>
</evidence>
<dbReference type="EMBL" id="LR912136">
    <property type="protein sequence ID" value="CAD7254779.1"/>
    <property type="molecule type" value="Genomic_DNA"/>
</dbReference>
<dbReference type="InterPro" id="IPR024989">
    <property type="entry name" value="MFS_assoc_dom"/>
</dbReference>
<dbReference type="Proteomes" id="UP000677054">
    <property type="component" value="Unassembled WGS sequence"/>
</dbReference>
<feature type="compositionally biased region" description="Polar residues" evidence="6">
    <location>
        <begin position="163"/>
        <end position="180"/>
    </location>
</feature>